<accession>A0AAN9XZV8</accession>
<dbReference type="InterPro" id="IPR004031">
    <property type="entry name" value="PMP22/EMP/MP20/Claudin"/>
</dbReference>
<dbReference type="GO" id="GO:0019991">
    <property type="term" value="P:septate junction assembly"/>
    <property type="evidence" value="ECO:0007669"/>
    <property type="project" value="TreeGrafter"/>
</dbReference>
<dbReference type="GO" id="GO:0035151">
    <property type="term" value="P:regulation of tube size, open tracheal system"/>
    <property type="evidence" value="ECO:0007669"/>
    <property type="project" value="TreeGrafter"/>
</dbReference>
<evidence type="ECO:0000256" key="3">
    <source>
        <dbReference type="ARBA" id="ARBA00022989"/>
    </source>
</evidence>
<dbReference type="Gene3D" id="1.20.140.150">
    <property type="match status" value="1"/>
</dbReference>
<dbReference type="GO" id="GO:0005918">
    <property type="term" value="C:septate junction"/>
    <property type="evidence" value="ECO:0007669"/>
    <property type="project" value="TreeGrafter"/>
</dbReference>
<feature type="transmembrane region" description="Helical" evidence="5">
    <location>
        <begin position="198"/>
        <end position="217"/>
    </location>
</feature>
<keyword evidence="4 5" id="KW-0472">Membrane</keyword>
<feature type="transmembrane region" description="Helical" evidence="5">
    <location>
        <begin position="158"/>
        <end position="178"/>
    </location>
</feature>
<dbReference type="AlphaFoldDB" id="A0AAN9XZV8"/>
<dbReference type="PANTHER" id="PTHR21284:SF6">
    <property type="entry name" value="SINUOUS"/>
    <property type="match status" value="1"/>
</dbReference>
<dbReference type="PANTHER" id="PTHR21284">
    <property type="entry name" value="EG:80H7.2 PROTEIN"/>
    <property type="match status" value="1"/>
</dbReference>
<evidence type="ECO:0000313" key="7">
    <source>
        <dbReference type="Proteomes" id="UP001367676"/>
    </source>
</evidence>
<evidence type="ECO:0000256" key="2">
    <source>
        <dbReference type="ARBA" id="ARBA00022692"/>
    </source>
</evidence>
<keyword evidence="2 5" id="KW-0812">Transmembrane</keyword>
<protein>
    <submittedName>
        <fullName evidence="6">Uncharacterized protein</fullName>
    </submittedName>
</protein>
<reference evidence="6 7" key="1">
    <citation type="submission" date="2024-03" db="EMBL/GenBank/DDBJ databases">
        <title>Adaptation during the transition from Ophiocordyceps entomopathogen to insect associate is accompanied by gene loss and intensified selection.</title>
        <authorList>
            <person name="Ward C.M."/>
            <person name="Onetto C.A."/>
            <person name="Borneman A.R."/>
        </authorList>
    </citation>
    <scope>NUCLEOTIDE SEQUENCE [LARGE SCALE GENOMIC DNA]</scope>
    <source>
        <strain evidence="6">AWRI1</strain>
        <tissue evidence="6">Single Adult Female</tissue>
    </source>
</reference>
<gene>
    <name evidence="6" type="ORF">V9T40_012890</name>
</gene>
<evidence type="ECO:0000256" key="1">
    <source>
        <dbReference type="ARBA" id="ARBA00004141"/>
    </source>
</evidence>
<dbReference type="Proteomes" id="UP001367676">
    <property type="component" value="Unassembled WGS sequence"/>
</dbReference>
<evidence type="ECO:0000313" key="6">
    <source>
        <dbReference type="EMBL" id="KAK7576604.1"/>
    </source>
</evidence>
<dbReference type="Pfam" id="PF13903">
    <property type="entry name" value="Claudin_2"/>
    <property type="match status" value="1"/>
</dbReference>
<sequence>MDIQDRLHALEHELNSMNYFKFVVINWLLNENLVVTTTTGVEFSVENFNELEDWRNQNRFIVKFNSTDPLVPSRMMILVFDAEEAFAEFFACLRVPRGEFVCRCSMNDIPTYTPGTERSDLYVISAISSNLMVFHDRIIMPYRAGREIFPQSSKSNSAGIATANGPFCGCLAVIIFGAYGDSRYWMPNWEHNNMGWSYWVAVIGSVSSLIGGICFLVEARKHSIKHRKFRQASSDYTMDERRTYS</sequence>
<organism evidence="6 7">
    <name type="scientific">Parthenolecanium corni</name>
    <dbReference type="NCBI Taxonomy" id="536013"/>
    <lineage>
        <taxon>Eukaryota</taxon>
        <taxon>Metazoa</taxon>
        <taxon>Ecdysozoa</taxon>
        <taxon>Arthropoda</taxon>
        <taxon>Hexapoda</taxon>
        <taxon>Insecta</taxon>
        <taxon>Pterygota</taxon>
        <taxon>Neoptera</taxon>
        <taxon>Paraneoptera</taxon>
        <taxon>Hemiptera</taxon>
        <taxon>Sternorrhyncha</taxon>
        <taxon>Coccoidea</taxon>
        <taxon>Coccidae</taxon>
        <taxon>Parthenolecanium</taxon>
    </lineage>
</organism>
<comment type="subcellular location">
    <subcellularLocation>
        <location evidence="1">Membrane</location>
        <topology evidence="1">Multi-pass membrane protein</topology>
    </subcellularLocation>
</comment>
<keyword evidence="7" id="KW-1185">Reference proteome</keyword>
<evidence type="ECO:0000256" key="5">
    <source>
        <dbReference type="SAM" id="Phobius"/>
    </source>
</evidence>
<comment type="caution">
    <text evidence="6">The sequence shown here is derived from an EMBL/GenBank/DDBJ whole genome shotgun (WGS) entry which is preliminary data.</text>
</comment>
<proteinExistence type="predicted"/>
<evidence type="ECO:0000256" key="4">
    <source>
        <dbReference type="ARBA" id="ARBA00023136"/>
    </source>
</evidence>
<dbReference type="EMBL" id="JBBCAQ010000036">
    <property type="protein sequence ID" value="KAK7576604.1"/>
    <property type="molecule type" value="Genomic_DNA"/>
</dbReference>
<name>A0AAN9XZV8_9HEMI</name>
<dbReference type="GO" id="GO:0016020">
    <property type="term" value="C:membrane"/>
    <property type="evidence" value="ECO:0007669"/>
    <property type="project" value="UniProtKB-SubCell"/>
</dbReference>
<keyword evidence="3 5" id="KW-1133">Transmembrane helix</keyword>